<accession>A0ABX7M8L2</accession>
<keyword evidence="2" id="KW-0564">Palmitate</keyword>
<comment type="subcellular location">
    <subcellularLocation>
        <location evidence="2">Cell membrane</location>
        <topology evidence="2">Lipid-anchor</topology>
    </subcellularLocation>
</comment>
<proteinExistence type="inferred from homology"/>
<keyword evidence="2" id="KW-0449">Lipoprotein</keyword>
<reference evidence="3 4" key="1">
    <citation type="submission" date="2021-02" db="EMBL/GenBank/DDBJ databases">
        <title>Niveibacterium changnyeongensis HC41.</title>
        <authorList>
            <person name="Kang M."/>
        </authorList>
    </citation>
    <scope>NUCLEOTIDE SEQUENCE [LARGE SCALE GENOMIC DNA]</scope>
    <source>
        <strain evidence="3 4">HC41</strain>
    </source>
</reference>
<protein>
    <submittedName>
        <fullName evidence="3">TolC family protein</fullName>
    </submittedName>
</protein>
<dbReference type="InterPro" id="IPR003423">
    <property type="entry name" value="OMP_efflux"/>
</dbReference>
<comment type="similarity">
    <text evidence="1 2">Belongs to the outer membrane factor (OMF) (TC 1.B.17) family.</text>
</comment>
<dbReference type="InterPro" id="IPR010131">
    <property type="entry name" value="MdtP/NodT-like"/>
</dbReference>
<dbReference type="SUPFAM" id="SSF56954">
    <property type="entry name" value="Outer membrane efflux proteins (OEP)"/>
    <property type="match status" value="1"/>
</dbReference>
<evidence type="ECO:0000256" key="2">
    <source>
        <dbReference type="RuleBase" id="RU362097"/>
    </source>
</evidence>
<dbReference type="PANTHER" id="PTHR30203">
    <property type="entry name" value="OUTER MEMBRANE CATION EFFLUX PROTEIN"/>
    <property type="match status" value="1"/>
</dbReference>
<keyword evidence="4" id="KW-1185">Reference proteome</keyword>
<gene>
    <name evidence="3" type="ORF">JY500_05385</name>
</gene>
<sequence>MADFNLSRAAFAVALALVAGGCALQSPPKGADLRAQTLPNAPLPESWKAGAPSGQFEDGWLARFNDPQLIALVNEAIANNPDLKVAAARIEQASAIVTASGGSLWPSVMAYGRTGGKMSDGSGLTGGGLSVNWELDLWGRVRSQRAAATAQYDSTVADLAWARQSLAAGVARAWYLAIEAQQQRKLAEQSIAATQSLIKLEETRQRVGNTDGTAVSTAREALAARQDSLEQLKLAETQTQRALELLLGRYPAAELAVAGNMPAMPEAVPAGLPSQLLERRPDIISAERKVAASFYMVEEAKAARLPAIKLTAGVNSIDSSLFVLADRNNPVWSMGAGIVAPLFTGGALQAQVEAKTAEQKAAVAAYTAAGQRAFADVENALAANVTLQTRAKQLDARVLENRRQVELANHRLRVGSIDRRALINEELGLIAVQGEQLRVQSDARVQRVNLHLALGGDFAPSAPLAATTK</sequence>
<dbReference type="Gene3D" id="1.20.1600.10">
    <property type="entry name" value="Outer membrane efflux proteins (OEP)"/>
    <property type="match status" value="1"/>
</dbReference>
<organism evidence="3 4">
    <name type="scientific">Niveibacterium microcysteis</name>
    <dbReference type="NCBI Taxonomy" id="2811415"/>
    <lineage>
        <taxon>Bacteria</taxon>
        <taxon>Pseudomonadati</taxon>
        <taxon>Pseudomonadota</taxon>
        <taxon>Betaproteobacteria</taxon>
        <taxon>Rhodocyclales</taxon>
        <taxon>Rhodocyclaceae</taxon>
        <taxon>Niveibacterium</taxon>
    </lineage>
</organism>
<dbReference type="EMBL" id="CP071060">
    <property type="protein sequence ID" value="QSI78075.1"/>
    <property type="molecule type" value="Genomic_DNA"/>
</dbReference>
<dbReference type="PANTHER" id="PTHR30203:SF29">
    <property type="entry name" value="PROTEIN CYAE"/>
    <property type="match status" value="1"/>
</dbReference>
<keyword evidence="2" id="KW-1134">Transmembrane beta strand</keyword>
<keyword evidence="2" id="KW-0812">Transmembrane</keyword>
<name>A0ABX7M8L2_9RHOO</name>
<evidence type="ECO:0000313" key="3">
    <source>
        <dbReference type="EMBL" id="QSI78075.1"/>
    </source>
</evidence>
<keyword evidence="2" id="KW-0472">Membrane</keyword>
<dbReference type="Gene3D" id="2.20.200.10">
    <property type="entry name" value="Outer membrane efflux proteins (OEP)"/>
    <property type="match status" value="1"/>
</dbReference>
<evidence type="ECO:0000313" key="4">
    <source>
        <dbReference type="Proteomes" id="UP000663570"/>
    </source>
</evidence>
<dbReference type="RefSeq" id="WP_172203689.1">
    <property type="nucleotide sequence ID" value="NZ_CP071060.1"/>
</dbReference>
<dbReference type="Pfam" id="PF02321">
    <property type="entry name" value="OEP"/>
    <property type="match status" value="2"/>
</dbReference>
<dbReference type="NCBIfam" id="TIGR01845">
    <property type="entry name" value="outer_NodT"/>
    <property type="match status" value="1"/>
</dbReference>
<dbReference type="Proteomes" id="UP000663570">
    <property type="component" value="Chromosome"/>
</dbReference>
<evidence type="ECO:0000256" key="1">
    <source>
        <dbReference type="ARBA" id="ARBA00007613"/>
    </source>
</evidence>